<evidence type="ECO:0008006" key="3">
    <source>
        <dbReference type="Google" id="ProtNLM"/>
    </source>
</evidence>
<proteinExistence type="predicted"/>
<dbReference type="KEGG" id="rhg:EXZ61_08420"/>
<dbReference type="Pfam" id="PF14430">
    <property type="entry name" value="Imm1"/>
    <property type="match status" value="1"/>
</dbReference>
<organism evidence="1 2">
    <name type="scientific">Rhodoferax aquaticus</name>
    <dbReference type="NCBI Taxonomy" id="2527691"/>
    <lineage>
        <taxon>Bacteria</taxon>
        <taxon>Pseudomonadati</taxon>
        <taxon>Pseudomonadota</taxon>
        <taxon>Betaproteobacteria</taxon>
        <taxon>Burkholderiales</taxon>
        <taxon>Comamonadaceae</taxon>
        <taxon>Rhodoferax</taxon>
    </lineage>
</organism>
<name>A0A515ENE7_9BURK</name>
<dbReference type="InterPro" id="IPR025680">
    <property type="entry name" value="DddI"/>
</dbReference>
<protein>
    <recommendedName>
        <fullName evidence="3">Immunity protein Imm1</fullName>
    </recommendedName>
</protein>
<evidence type="ECO:0000313" key="2">
    <source>
        <dbReference type="Proteomes" id="UP000317365"/>
    </source>
</evidence>
<dbReference type="RefSeq" id="WP_142810865.1">
    <property type="nucleotide sequence ID" value="NZ_CP036282.1"/>
</dbReference>
<reference evidence="2" key="1">
    <citation type="submission" date="2019-02" db="EMBL/GenBank/DDBJ databases">
        <title>Complete genome sequence of Rhodoferax sp. Gr-4.</title>
        <authorList>
            <person name="Jin L."/>
        </authorList>
    </citation>
    <scope>NUCLEOTIDE SEQUENCE [LARGE SCALE GENOMIC DNA]</scope>
    <source>
        <strain evidence="2">Gr-4</strain>
    </source>
</reference>
<dbReference type="Proteomes" id="UP000317365">
    <property type="component" value="Chromosome"/>
</dbReference>
<keyword evidence="2" id="KW-1185">Reference proteome</keyword>
<reference evidence="2" key="2">
    <citation type="journal article" date="2020" name="Int. J. Syst. Evol. Microbiol.">
        <title>Genomic insights into a novel species Rhodoferax aquaticus sp. nov., isolated from freshwater.</title>
        <authorList>
            <person name="Li T."/>
            <person name="Zhuo Y."/>
            <person name="Jin C.Z."/>
            <person name="Wu X."/>
            <person name="Ko S.R."/>
            <person name="Jin F.J."/>
            <person name="Ahn C.Y."/>
            <person name="Oh H.M."/>
            <person name="Lee H.G."/>
            <person name="Jin L."/>
        </authorList>
    </citation>
    <scope>NUCLEOTIDE SEQUENCE [LARGE SCALE GENOMIC DNA]</scope>
    <source>
        <strain evidence="2">Gr-4</strain>
    </source>
</reference>
<dbReference type="EMBL" id="CP036282">
    <property type="protein sequence ID" value="QDL54185.1"/>
    <property type="molecule type" value="Genomic_DNA"/>
</dbReference>
<dbReference type="AlphaFoldDB" id="A0A515ENE7"/>
<sequence length="124" mass="14505">MIAFEFNGERLQPSSTEELGCLIDRFDRSPMFELWAKAPSGACLCMLRNRDAAFLFYLRQEGDSGFTSRSTYERLGTASFLLSNRQRDEFPLSWCIDVEQCYKAMAYFFENAGDKPEWITWYED</sequence>
<gene>
    <name evidence="1" type="ORF">EXZ61_08420</name>
</gene>
<accession>A0A515ENE7</accession>
<evidence type="ECO:0000313" key="1">
    <source>
        <dbReference type="EMBL" id="QDL54185.1"/>
    </source>
</evidence>